<protein>
    <recommendedName>
        <fullName evidence="3">Rna-directed dna polymerase from mobile element jockey-like</fullName>
    </recommendedName>
</protein>
<reference evidence="1 2" key="1">
    <citation type="submission" date="2018-07" db="EMBL/GenBank/DDBJ databases">
        <title>A high quality draft genome assembly of the barn swallow (H. rustica rustica).</title>
        <authorList>
            <person name="Formenti G."/>
            <person name="Chiara M."/>
            <person name="Poveda L."/>
            <person name="Francoijs K.-J."/>
            <person name="Bonisoli-Alquati A."/>
            <person name="Canova L."/>
            <person name="Gianfranceschi L."/>
            <person name="Horner D.S."/>
            <person name="Saino N."/>
        </authorList>
    </citation>
    <scope>NUCLEOTIDE SEQUENCE [LARGE SCALE GENOMIC DNA]</scope>
    <source>
        <strain evidence="1">Chelidonia</strain>
        <tissue evidence="1">Blood</tissue>
    </source>
</reference>
<dbReference type="EMBL" id="QRBI01000095">
    <property type="protein sequence ID" value="RMC19425.1"/>
    <property type="molecule type" value="Genomic_DNA"/>
</dbReference>
<sequence>MAQSPNGHQGKVVVPQVCILGLVFSIFINDMDRGIEGTLSKFANDTKLSGAADTPRGWDAIQRDLDKLEWSIHGNLMCLYKAKCKAPELREEWQQPNRQSSDPSVTKLYIWDWF</sequence>
<organism evidence="1 2">
    <name type="scientific">Hirundo rustica rustica</name>
    <dbReference type="NCBI Taxonomy" id="333673"/>
    <lineage>
        <taxon>Eukaryota</taxon>
        <taxon>Metazoa</taxon>
        <taxon>Chordata</taxon>
        <taxon>Craniata</taxon>
        <taxon>Vertebrata</taxon>
        <taxon>Euteleostomi</taxon>
        <taxon>Archelosauria</taxon>
        <taxon>Archosauria</taxon>
        <taxon>Dinosauria</taxon>
        <taxon>Saurischia</taxon>
        <taxon>Theropoda</taxon>
        <taxon>Coelurosauria</taxon>
        <taxon>Aves</taxon>
        <taxon>Neognathae</taxon>
        <taxon>Neoaves</taxon>
        <taxon>Telluraves</taxon>
        <taxon>Australaves</taxon>
        <taxon>Passeriformes</taxon>
        <taxon>Sylvioidea</taxon>
        <taxon>Hirundinidae</taxon>
        <taxon>Hirundo</taxon>
    </lineage>
</organism>
<gene>
    <name evidence="1" type="ORF">DUI87_04036</name>
</gene>
<dbReference type="PANTHER" id="PTHR33332">
    <property type="entry name" value="REVERSE TRANSCRIPTASE DOMAIN-CONTAINING PROTEIN"/>
    <property type="match status" value="1"/>
</dbReference>
<dbReference type="Proteomes" id="UP000269221">
    <property type="component" value="Unassembled WGS sequence"/>
</dbReference>
<evidence type="ECO:0000313" key="2">
    <source>
        <dbReference type="Proteomes" id="UP000269221"/>
    </source>
</evidence>
<proteinExistence type="predicted"/>
<comment type="caution">
    <text evidence="1">The sequence shown here is derived from an EMBL/GenBank/DDBJ whole genome shotgun (WGS) entry which is preliminary data.</text>
</comment>
<keyword evidence="2" id="KW-1185">Reference proteome</keyword>
<dbReference type="AlphaFoldDB" id="A0A3M0L1W1"/>
<evidence type="ECO:0000313" key="1">
    <source>
        <dbReference type="EMBL" id="RMC19425.1"/>
    </source>
</evidence>
<accession>A0A3M0L1W1</accession>
<name>A0A3M0L1W1_HIRRU</name>
<evidence type="ECO:0008006" key="3">
    <source>
        <dbReference type="Google" id="ProtNLM"/>
    </source>
</evidence>